<dbReference type="Pfam" id="PF00959">
    <property type="entry name" value="Phage_lysozyme"/>
    <property type="match status" value="1"/>
</dbReference>
<evidence type="ECO:0000256" key="5">
    <source>
        <dbReference type="ARBA" id="ARBA00023200"/>
    </source>
</evidence>
<name>A0ABV7UI80_9HYPH</name>
<keyword evidence="4 7" id="KW-0378">Hydrolase</keyword>
<dbReference type="Pfam" id="PF01471">
    <property type="entry name" value="PG_binding_1"/>
    <property type="match status" value="1"/>
</dbReference>
<dbReference type="InterPro" id="IPR002477">
    <property type="entry name" value="Peptidoglycan-bd-like"/>
</dbReference>
<feature type="domain" description="Peptidoglycan binding-like" evidence="8">
    <location>
        <begin position="4"/>
        <end position="57"/>
    </location>
</feature>
<keyword evidence="2 7" id="KW-0929">Antimicrobial</keyword>
<keyword evidence="10" id="KW-1185">Reference proteome</keyword>
<keyword evidence="5" id="KW-1035">Host cytoplasm</keyword>
<dbReference type="Proteomes" id="UP001595704">
    <property type="component" value="Unassembled WGS sequence"/>
</dbReference>
<dbReference type="InterPro" id="IPR036366">
    <property type="entry name" value="PGBDSf"/>
</dbReference>
<evidence type="ECO:0000259" key="8">
    <source>
        <dbReference type="Pfam" id="PF01471"/>
    </source>
</evidence>
<protein>
    <recommendedName>
        <fullName evidence="7">Lysozyme</fullName>
        <ecNumber evidence="7">3.2.1.17</ecNumber>
    </recommendedName>
</protein>
<dbReference type="InterPro" id="IPR036365">
    <property type="entry name" value="PGBD-like_sf"/>
</dbReference>
<dbReference type="GO" id="GO:0016787">
    <property type="term" value="F:hydrolase activity"/>
    <property type="evidence" value="ECO:0007669"/>
    <property type="project" value="UniProtKB-KW"/>
</dbReference>
<dbReference type="Gene3D" id="1.10.101.10">
    <property type="entry name" value="PGBD-like superfamily/PGBD"/>
    <property type="match status" value="1"/>
</dbReference>
<comment type="catalytic activity">
    <reaction evidence="1 7">
        <text>Hydrolysis of (1-&gt;4)-beta-linkages between N-acetylmuramic acid and N-acetyl-D-glucosamine residues in a peptidoglycan and between N-acetyl-D-glucosamine residues in chitodextrins.</text>
        <dbReference type="EC" id="3.2.1.17"/>
    </reaction>
</comment>
<evidence type="ECO:0000256" key="3">
    <source>
        <dbReference type="ARBA" id="ARBA00022638"/>
    </source>
</evidence>
<dbReference type="HAMAP" id="MF_04110">
    <property type="entry name" value="ENDOLYSIN_T4"/>
    <property type="match status" value="1"/>
</dbReference>
<evidence type="ECO:0000256" key="1">
    <source>
        <dbReference type="ARBA" id="ARBA00000632"/>
    </source>
</evidence>
<dbReference type="SUPFAM" id="SSF53955">
    <property type="entry name" value="Lysozyme-like"/>
    <property type="match status" value="1"/>
</dbReference>
<dbReference type="Gene3D" id="1.10.530.40">
    <property type="match status" value="1"/>
</dbReference>
<dbReference type="InterPro" id="IPR034690">
    <property type="entry name" value="Endolysin_T4_type"/>
</dbReference>
<comment type="similarity">
    <text evidence="7">Belongs to the glycosyl hydrolase 24 family.</text>
</comment>
<evidence type="ECO:0000313" key="10">
    <source>
        <dbReference type="Proteomes" id="UP001595704"/>
    </source>
</evidence>
<dbReference type="EMBL" id="JBHRYC010000061">
    <property type="protein sequence ID" value="MFC3638243.1"/>
    <property type="molecule type" value="Genomic_DNA"/>
</dbReference>
<comment type="caution">
    <text evidence="9">The sequence shown here is derived from an EMBL/GenBank/DDBJ whole genome shotgun (WGS) entry which is preliminary data.</text>
</comment>
<dbReference type="EC" id="3.2.1.17" evidence="7"/>
<evidence type="ECO:0000256" key="2">
    <source>
        <dbReference type="ARBA" id="ARBA00022529"/>
    </source>
</evidence>
<dbReference type="InterPro" id="IPR051018">
    <property type="entry name" value="Bacteriophage_GH24"/>
</dbReference>
<reference evidence="10" key="1">
    <citation type="journal article" date="2019" name="Int. J. Syst. Evol. Microbiol.">
        <title>The Global Catalogue of Microorganisms (GCM) 10K type strain sequencing project: providing services to taxonomists for standard genome sequencing and annotation.</title>
        <authorList>
            <consortium name="The Broad Institute Genomics Platform"/>
            <consortium name="The Broad Institute Genome Sequencing Center for Infectious Disease"/>
            <person name="Wu L."/>
            <person name="Ma J."/>
        </authorList>
    </citation>
    <scope>NUCLEOTIDE SEQUENCE [LARGE SCALE GENOMIC DNA]</scope>
    <source>
        <strain evidence="10">KCTC 42282</strain>
    </source>
</reference>
<dbReference type="InterPro" id="IPR002196">
    <property type="entry name" value="Glyco_hydro_24"/>
</dbReference>
<dbReference type="CDD" id="cd00737">
    <property type="entry name" value="lyz_endolysin_autolysin"/>
    <property type="match status" value="1"/>
</dbReference>
<dbReference type="PANTHER" id="PTHR38107">
    <property type="match status" value="1"/>
</dbReference>
<dbReference type="RefSeq" id="WP_191320400.1">
    <property type="nucleotide sequence ID" value="NZ_BNCG01000017.1"/>
</dbReference>
<evidence type="ECO:0000256" key="7">
    <source>
        <dbReference type="RuleBase" id="RU003788"/>
    </source>
</evidence>
<gene>
    <name evidence="9" type="ORF">ACFONL_12815</name>
</gene>
<dbReference type="PANTHER" id="PTHR38107:SF3">
    <property type="entry name" value="LYSOZYME RRRD-RELATED"/>
    <property type="match status" value="1"/>
</dbReference>
<evidence type="ECO:0000256" key="4">
    <source>
        <dbReference type="ARBA" id="ARBA00022801"/>
    </source>
</evidence>
<keyword evidence="6 7" id="KW-0326">Glycosidase</keyword>
<organism evidence="9 10">
    <name type="scientific">Camelimonas fluminis</name>
    <dbReference type="NCBI Taxonomy" id="1576911"/>
    <lineage>
        <taxon>Bacteria</taxon>
        <taxon>Pseudomonadati</taxon>
        <taxon>Pseudomonadota</taxon>
        <taxon>Alphaproteobacteria</taxon>
        <taxon>Hyphomicrobiales</taxon>
        <taxon>Chelatococcaceae</taxon>
        <taxon>Camelimonas</taxon>
    </lineage>
</organism>
<accession>A0ABV7UI80</accession>
<sequence length="228" mass="23920">MNTTEVQRALIARGYDLGKSGADGDFGALTLAAVKAFQKANRLPVGATVPAETIAALCTPVSKPASAQTMSAIGREALIAREGVRLTAYLDSVGVWTIGIGHTAMAGDPAPKKGMTITMEDAHAIFARDMVKYEQAVMDAVKVPLADHQFDALVSICFNIGTGALAGSTFVKRINAGATPAAIRTAILMWNKPAEIVSRRTAEADQFATPYSVAMPKARSTDAARVKV</sequence>
<dbReference type="SUPFAM" id="SSF47090">
    <property type="entry name" value="PGBD-like"/>
    <property type="match status" value="1"/>
</dbReference>
<evidence type="ECO:0000313" key="9">
    <source>
        <dbReference type="EMBL" id="MFC3638243.1"/>
    </source>
</evidence>
<proteinExistence type="inferred from homology"/>
<dbReference type="InterPro" id="IPR023346">
    <property type="entry name" value="Lysozyme-like_dom_sf"/>
</dbReference>
<keyword evidence="3 7" id="KW-0081">Bacteriolytic enzyme</keyword>
<dbReference type="InterPro" id="IPR033907">
    <property type="entry name" value="Endolysin_autolysin"/>
</dbReference>
<evidence type="ECO:0000256" key="6">
    <source>
        <dbReference type="ARBA" id="ARBA00023295"/>
    </source>
</evidence>
<dbReference type="InterPro" id="IPR023347">
    <property type="entry name" value="Lysozyme_dom_sf"/>
</dbReference>